<dbReference type="AlphaFoldDB" id="A0AAU9M2I8"/>
<name>A0AAU9M2I8_9ASTR</name>
<protein>
    <recommendedName>
        <fullName evidence="3">Reverse transcriptase zinc-binding domain-containing protein</fullName>
    </recommendedName>
</protein>
<organism evidence="1 2">
    <name type="scientific">Lactuca virosa</name>
    <dbReference type="NCBI Taxonomy" id="75947"/>
    <lineage>
        <taxon>Eukaryota</taxon>
        <taxon>Viridiplantae</taxon>
        <taxon>Streptophyta</taxon>
        <taxon>Embryophyta</taxon>
        <taxon>Tracheophyta</taxon>
        <taxon>Spermatophyta</taxon>
        <taxon>Magnoliopsida</taxon>
        <taxon>eudicotyledons</taxon>
        <taxon>Gunneridae</taxon>
        <taxon>Pentapetalae</taxon>
        <taxon>asterids</taxon>
        <taxon>campanulids</taxon>
        <taxon>Asterales</taxon>
        <taxon>Asteraceae</taxon>
        <taxon>Cichorioideae</taxon>
        <taxon>Cichorieae</taxon>
        <taxon>Lactucinae</taxon>
        <taxon>Lactuca</taxon>
    </lineage>
</organism>
<evidence type="ECO:0000313" key="2">
    <source>
        <dbReference type="Proteomes" id="UP001157418"/>
    </source>
</evidence>
<keyword evidence="2" id="KW-1185">Reference proteome</keyword>
<dbReference type="EMBL" id="CAKMRJ010001112">
    <property type="protein sequence ID" value="CAH1421311.1"/>
    <property type="molecule type" value="Genomic_DNA"/>
</dbReference>
<gene>
    <name evidence="1" type="ORF">LVIROSA_LOCUS8721</name>
</gene>
<accession>A0AAU9M2I8</accession>
<dbReference type="PANTHER" id="PTHR33116:SF79">
    <property type="entry name" value="REVERSE TRANSCRIPTASE DOMAIN, ZINC FINGER, CCHC-TYPE-RELATED"/>
    <property type="match status" value="1"/>
</dbReference>
<evidence type="ECO:0008006" key="3">
    <source>
        <dbReference type="Google" id="ProtNLM"/>
    </source>
</evidence>
<reference evidence="1 2" key="1">
    <citation type="submission" date="2022-01" db="EMBL/GenBank/DDBJ databases">
        <authorList>
            <person name="Xiong W."/>
            <person name="Schranz E."/>
        </authorList>
    </citation>
    <scope>NUCLEOTIDE SEQUENCE [LARGE SCALE GENOMIC DNA]</scope>
</reference>
<evidence type="ECO:0000313" key="1">
    <source>
        <dbReference type="EMBL" id="CAH1421311.1"/>
    </source>
</evidence>
<sequence>MCNEYEECADHVLVDCPYVRKVFEGLSRWCSVNTEDFHTVKDVVDSVSQRGMCHNRRSKILLAVYYGALWSIWKSRNERVFKKNRIPPDKVNDTIKSVTYLWVKNRGKLDKIN</sequence>
<dbReference type="PANTHER" id="PTHR33116">
    <property type="entry name" value="REVERSE TRANSCRIPTASE ZINC-BINDING DOMAIN-CONTAINING PROTEIN-RELATED-RELATED"/>
    <property type="match status" value="1"/>
</dbReference>
<comment type="caution">
    <text evidence="1">The sequence shown here is derived from an EMBL/GenBank/DDBJ whole genome shotgun (WGS) entry which is preliminary data.</text>
</comment>
<dbReference type="Proteomes" id="UP001157418">
    <property type="component" value="Unassembled WGS sequence"/>
</dbReference>
<proteinExistence type="predicted"/>